<dbReference type="InterPro" id="IPR036322">
    <property type="entry name" value="WD40_repeat_dom_sf"/>
</dbReference>
<dbReference type="Proteomes" id="UP000060778">
    <property type="component" value="Chromosome"/>
</dbReference>
<dbReference type="KEGG" id="iis:EYM_05240"/>
<reference evidence="1 2" key="1">
    <citation type="submission" date="2013-11" db="EMBL/GenBank/DDBJ databases">
        <title>Comparative genomics of Ignicoccus.</title>
        <authorList>
            <person name="Podar M."/>
        </authorList>
    </citation>
    <scope>NUCLEOTIDE SEQUENCE [LARGE SCALE GENOMIC DNA]</scope>
    <source>
        <strain evidence="1 2">DSM 13165</strain>
    </source>
</reference>
<dbReference type="Gene3D" id="2.130.10.10">
    <property type="entry name" value="YVTN repeat-like/Quinoprotein amine dehydrogenase"/>
    <property type="match status" value="1"/>
</dbReference>
<protein>
    <submittedName>
        <fullName evidence="1">Uncharacterized protein</fullName>
    </submittedName>
</protein>
<dbReference type="InterPro" id="IPR015943">
    <property type="entry name" value="WD40/YVTN_repeat-like_dom_sf"/>
</dbReference>
<accession>A0A0U3F874</accession>
<dbReference type="STRING" id="940295.EYM_05240"/>
<organism evidence="1 2">
    <name type="scientific">Ignicoccus islandicus DSM 13165</name>
    <dbReference type="NCBI Taxonomy" id="940295"/>
    <lineage>
        <taxon>Archaea</taxon>
        <taxon>Thermoproteota</taxon>
        <taxon>Thermoprotei</taxon>
        <taxon>Desulfurococcales</taxon>
        <taxon>Desulfurococcaceae</taxon>
        <taxon>Ignicoccus</taxon>
    </lineage>
</organism>
<dbReference type="SUPFAM" id="SSF50978">
    <property type="entry name" value="WD40 repeat-like"/>
    <property type="match status" value="1"/>
</dbReference>
<keyword evidence="2" id="KW-1185">Reference proteome</keyword>
<dbReference type="EMBL" id="CP006867">
    <property type="protein sequence ID" value="ALU11833.1"/>
    <property type="molecule type" value="Genomic_DNA"/>
</dbReference>
<evidence type="ECO:0000313" key="2">
    <source>
        <dbReference type="Proteomes" id="UP000060778"/>
    </source>
</evidence>
<name>A0A0U3F874_9CREN</name>
<sequence>MKRTSILITLSLVLLNAIELKVLWEFHGINGTIEDLKFSTNGVLGVASWDGCAYLISREGILLNKTCGSREVLGVDYLSGIFGFVNRSGEVYLIYENGTLLKSFESDFDRGQDIGLISNGFLICRGYCTLYDLNGRKKWDTFVGRQIVLRGRLVIGGRCVLRGGVEDLVIGKGYAFAANTYSGRLQIIRMEDGEIVNTLYFPSWVQGVGICGSYLAVIVNTKLYLYDVSDPSNPKMVWNVTGVNVSCNEHSPEFSMNCKYIAIPDEGNGQLKIYEVETGRLVYFKNVPGIWSVAWWRDRIAVGLYNGTLIMYRVTDELLDSPEAEVEPILLKLNEPIISLLGTLSLNFFKRVTSRRPR</sequence>
<dbReference type="AlphaFoldDB" id="A0A0U3F874"/>
<evidence type="ECO:0000313" key="1">
    <source>
        <dbReference type="EMBL" id="ALU11833.1"/>
    </source>
</evidence>
<gene>
    <name evidence="1" type="ORF">EYM_05240</name>
</gene>
<proteinExistence type="predicted"/>